<accession>A0A8S4R1D7</accession>
<dbReference type="AlphaFoldDB" id="A0A8S4R1D7"/>
<comment type="caution">
    <text evidence="1">The sequence shown here is derived from an EMBL/GenBank/DDBJ whole genome shotgun (WGS) entry which is preliminary data.</text>
</comment>
<reference evidence="1" key="1">
    <citation type="submission" date="2022-03" db="EMBL/GenBank/DDBJ databases">
        <authorList>
            <person name="Lindestad O."/>
        </authorList>
    </citation>
    <scope>NUCLEOTIDE SEQUENCE</scope>
</reference>
<sequence length="46" mass="5323">TDQIFRTPQRDKLGTNQWRAAAACSWRAKKLDLIIEHELITLVDCP</sequence>
<evidence type="ECO:0000313" key="1">
    <source>
        <dbReference type="EMBL" id="CAH2225730.1"/>
    </source>
</evidence>
<proteinExistence type="predicted"/>
<feature type="non-terminal residue" evidence="1">
    <location>
        <position position="1"/>
    </location>
</feature>
<gene>
    <name evidence="1" type="primary">jg27355</name>
    <name evidence="1" type="ORF">PAEG_LOCUS6995</name>
</gene>
<name>A0A8S4R1D7_9NEOP</name>
<dbReference type="Proteomes" id="UP000838756">
    <property type="component" value="Unassembled WGS sequence"/>
</dbReference>
<dbReference type="EMBL" id="CAKXAJ010020987">
    <property type="protein sequence ID" value="CAH2225730.1"/>
    <property type="molecule type" value="Genomic_DNA"/>
</dbReference>
<organism evidence="1 2">
    <name type="scientific">Pararge aegeria aegeria</name>
    <dbReference type="NCBI Taxonomy" id="348720"/>
    <lineage>
        <taxon>Eukaryota</taxon>
        <taxon>Metazoa</taxon>
        <taxon>Ecdysozoa</taxon>
        <taxon>Arthropoda</taxon>
        <taxon>Hexapoda</taxon>
        <taxon>Insecta</taxon>
        <taxon>Pterygota</taxon>
        <taxon>Neoptera</taxon>
        <taxon>Endopterygota</taxon>
        <taxon>Lepidoptera</taxon>
        <taxon>Glossata</taxon>
        <taxon>Ditrysia</taxon>
        <taxon>Papilionoidea</taxon>
        <taxon>Nymphalidae</taxon>
        <taxon>Satyrinae</taxon>
        <taxon>Satyrini</taxon>
        <taxon>Parargina</taxon>
        <taxon>Pararge</taxon>
    </lineage>
</organism>
<protein>
    <submittedName>
        <fullName evidence="1">Jg27355 protein</fullName>
    </submittedName>
</protein>
<evidence type="ECO:0000313" key="2">
    <source>
        <dbReference type="Proteomes" id="UP000838756"/>
    </source>
</evidence>
<keyword evidence="2" id="KW-1185">Reference proteome</keyword>